<dbReference type="PANTHER" id="PTHR24416">
    <property type="entry name" value="TYROSINE-PROTEIN KINASE RECEPTOR"/>
    <property type="match status" value="1"/>
</dbReference>
<gene>
    <name evidence="6" type="ORF">SSP0437_LOCUS739</name>
</gene>
<dbReference type="InterPro" id="IPR001245">
    <property type="entry name" value="Ser-Thr/Tyr_kinase_cat_dom"/>
</dbReference>
<evidence type="ECO:0000313" key="6">
    <source>
        <dbReference type="EMBL" id="CAD9286559.1"/>
    </source>
</evidence>
<dbReference type="InterPro" id="IPR011009">
    <property type="entry name" value="Kinase-like_dom_sf"/>
</dbReference>
<dbReference type="InterPro" id="IPR050122">
    <property type="entry name" value="RTK"/>
</dbReference>
<comment type="catalytic activity">
    <reaction evidence="2">
        <text>L-tyrosyl-[protein] + ATP = O-phospho-L-tyrosyl-[protein] + ADP + H(+)</text>
        <dbReference type="Rhea" id="RHEA:10596"/>
        <dbReference type="Rhea" id="RHEA-COMP:10136"/>
        <dbReference type="Rhea" id="RHEA-COMP:20101"/>
        <dbReference type="ChEBI" id="CHEBI:15378"/>
        <dbReference type="ChEBI" id="CHEBI:30616"/>
        <dbReference type="ChEBI" id="CHEBI:46858"/>
        <dbReference type="ChEBI" id="CHEBI:61978"/>
        <dbReference type="ChEBI" id="CHEBI:456216"/>
        <dbReference type="EC" id="2.7.10.1"/>
    </reaction>
</comment>
<feature type="binding site" evidence="3">
    <location>
        <position position="124"/>
    </location>
    <ligand>
        <name>ATP</name>
        <dbReference type="ChEBI" id="CHEBI:30616"/>
    </ligand>
</feature>
<dbReference type="Pfam" id="PF07714">
    <property type="entry name" value="PK_Tyr_Ser-Thr"/>
    <property type="match status" value="1"/>
</dbReference>
<dbReference type="GO" id="GO:0005524">
    <property type="term" value="F:ATP binding"/>
    <property type="evidence" value="ECO:0007669"/>
    <property type="project" value="UniProtKB-UniRule"/>
</dbReference>
<keyword evidence="3" id="KW-0547">Nucleotide-binding</keyword>
<dbReference type="PRINTS" id="PR00109">
    <property type="entry name" value="TYRKINASE"/>
</dbReference>
<reference evidence="6" key="1">
    <citation type="submission" date="2021-01" db="EMBL/GenBank/DDBJ databases">
        <authorList>
            <person name="Corre E."/>
            <person name="Pelletier E."/>
            <person name="Niang G."/>
            <person name="Scheremetjew M."/>
            <person name="Finn R."/>
            <person name="Kale V."/>
            <person name="Holt S."/>
            <person name="Cochrane G."/>
            <person name="Meng A."/>
            <person name="Brown T."/>
            <person name="Cohen L."/>
        </authorList>
    </citation>
    <scope>NUCLEOTIDE SEQUENCE</scope>
    <source>
        <strain evidence="6">ATCC 50979</strain>
    </source>
</reference>
<dbReference type="InterPro" id="IPR020635">
    <property type="entry name" value="Tyr_kinase_cat_dom"/>
</dbReference>
<sequence>MAGTYTAPPRSSGSASTTLTPPESYEAPPTRGTKSTGSVTSDDPYSAPPSSNSAGGGPVEDAGTYDAPPVKLAANDTLRRRAKDEVPKKFVIAPTDLDKGKLIGQGGYGYVYRGVWREVAVAIKEIREVPDPKVSREAVKQMVEEAIMMCDLRPHTNLIQFFGICLDPISIVLEFAAKGALEDALYGRKKEARIDFTAEQRLAICLGAGRGVHHLHQEGVVHRDLAARNVLLTASLEPKLTDFGMAREGAEDEATTTATKVGPIRWMAPEQLSDQVVSTASDVWAFGALMYEVYACEQPFGKKKNMVVAKQVMDGGHCDIPASAPESVQQAMNACFEHDHEKRVKMKSILTMLEE</sequence>
<dbReference type="PROSITE" id="PS00109">
    <property type="entry name" value="PROTEIN_KINASE_TYR"/>
    <property type="match status" value="1"/>
</dbReference>
<organism evidence="6">
    <name type="scientific">Sexangularia sp. CB-2014</name>
    <dbReference type="NCBI Taxonomy" id="1486929"/>
    <lineage>
        <taxon>Eukaryota</taxon>
        <taxon>Amoebozoa</taxon>
        <taxon>Tubulinea</taxon>
        <taxon>Elardia</taxon>
        <taxon>Arcellinida</taxon>
        <taxon>Arcellinida incertae sedis</taxon>
        <taxon>Sexangularia</taxon>
    </lineage>
</organism>
<dbReference type="AlphaFoldDB" id="A0A7S1Y7K1"/>
<feature type="domain" description="Protein kinase" evidence="5">
    <location>
        <begin position="97"/>
        <end position="355"/>
    </location>
</feature>
<dbReference type="GO" id="GO:0004714">
    <property type="term" value="F:transmembrane receptor protein tyrosine kinase activity"/>
    <property type="evidence" value="ECO:0007669"/>
    <property type="project" value="UniProtKB-EC"/>
</dbReference>
<comment type="subcellular location">
    <subcellularLocation>
        <location evidence="1">Membrane</location>
        <topology evidence="1">Single-pass membrane protein</topology>
    </subcellularLocation>
</comment>
<keyword evidence="3" id="KW-0067">ATP-binding</keyword>
<dbReference type="PROSITE" id="PS00107">
    <property type="entry name" value="PROTEIN_KINASE_ATP"/>
    <property type="match status" value="1"/>
</dbReference>
<dbReference type="GO" id="GO:0043235">
    <property type="term" value="C:receptor complex"/>
    <property type="evidence" value="ECO:0007669"/>
    <property type="project" value="TreeGrafter"/>
</dbReference>
<feature type="compositionally biased region" description="Low complexity" evidence="4">
    <location>
        <begin position="41"/>
        <end position="53"/>
    </location>
</feature>
<dbReference type="PROSITE" id="PS50011">
    <property type="entry name" value="PROTEIN_KINASE_DOM"/>
    <property type="match status" value="1"/>
</dbReference>
<dbReference type="EMBL" id="HBGL01000937">
    <property type="protein sequence ID" value="CAD9286559.1"/>
    <property type="molecule type" value="Transcribed_RNA"/>
</dbReference>
<proteinExistence type="predicted"/>
<protein>
    <recommendedName>
        <fullName evidence="5">Protein kinase domain-containing protein</fullName>
    </recommendedName>
</protein>
<name>A0A7S1Y7K1_9EUKA</name>
<dbReference type="PANTHER" id="PTHR24416:SF611">
    <property type="entry name" value="TYROSINE-PROTEIN KINASE TRANSMEMBRANE RECEPTOR ROR"/>
    <property type="match status" value="1"/>
</dbReference>
<dbReference type="InterPro" id="IPR000719">
    <property type="entry name" value="Prot_kinase_dom"/>
</dbReference>
<evidence type="ECO:0000256" key="4">
    <source>
        <dbReference type="SAM" id="MobiDB-lite"/>
    </source>
</evidence>
<dbReference type="SMART" id="SM00219">
    <property type="entry name" value="TyrKc"/>
    <property type="match status" value="1"/>
</dbReference>
<evidence type="ECO:0000256" key="2">
    <source>
        <dbReference type="ARBA" id="ARBA00051243"/>
    </source>
</evidence>
<dbReference type="Gene3D" id="1.10.510.10">
    <property type="entry name" value="Transferase(Phosphotransferase) domain 1"/>
    <property type="match status" value="1"/>
</dbReference>
<dbReference type="GO" id="GO:0007169">
    <property type="term" value="P:cell surface receptor protein tyrosine kinase signaling pathway"/>
    <property type="evidence" value="ECO:0007669"/>
    <property type="project" value="TreeGrafter"/>
</dbReference>
<dbReference type="Gene3D" id="3.30.200.20">
    <property type="entry name" value="Phosphorylase Kinase, domain 1"/>
    <property type="match status" value="1"/>
</dbReference>
<dbReference type="InterPro" id="IPR017441">
    <property type="entry name" value="Protein_kinase_ATP_BS"/>
</dbReference>
<dbReference type="SUPFAM" id="SSF56112">
    <property type="entry name" value="Protein kinase-like (PK-like)"/>
    <property type="match status" value="1"/>
</dbReference>
<feature type="compositionally biased region" description="Polar residues" evidence="4">
    <location>
        <begin position="9"/>
        <end position="21"/>
    </location>
</feature>
<dbReference type="InterPro" id="IPR008266">
    <property type="entry name" value="Tyr_kinase_AS"/>
</dbReference>
<accession>A0A7S1Y7K1</accession>
<evidence type="ECO:0000256" key="3">
    <source>
        <dbReference type="PROSITE-ProRule" id="PRU10141"/>
    </source>
</evidence>
<evidence type="ECO:0000259" key="5">
    <source>
        <dbReference type="PROSITE" id="PS50011"/>
    </source>
</evidence>
<dbReference type="GO" id="GO:0005886">
    <property type="term" value="C:plasma membrane"/>
    <property type="evidence" value="ECO:0007669"/>
    <property type="project" value="TreeGrafter"/>
</dbReference>
<feature type="region of interest" description="Disordered" evidence="4">
    <location>
        <begin position="1"/>
        <end position="70"/>
    </location>
</feature>
<evidence type="ECO:0000256" key="1">
    <source>
        <dbReference type="ARBA" id="ARBA00004167"/>
    </source>
</evidence>